<protein>
    <submittedName>
        <fullName evidence="2">Nucleotide pyrophosphohydrolase</fullName>
    </submittedName>
</protein>
<accession>A0A7D5L8U1</accession>
<reference evidence="2 3" key="1">
    <citation type="submission" date="2020-06" db="EMBL/GenBank/DDBJ databases">
        <title>NJ-3-1, isolated from saline soil.</title>
        <authorList>
            <person name="Cui H.L."/>
            <person name="Shi X."/>
        </authorList>
    </citation>
    <scope>NUCLEOTIDE SEQUENCE [LARGE SCALE GENOMIC DNA]</scope>
    <source>
        <strain evidence="2 3">NJ-3-1</strain>
    </source>
</reference>
<dbReference type="GeneID" id="56036222"/>
<feature type="domain" description="NTP pyrophosphohydrolase MazG-like" evidence="1">
    <location>
        <begin position="26"/>
        <end position="91"/>
    </location>
</feature>
<sequence>MDEQDRVAAFLDRHDLESDPEFRVLDLVSEVGEIAKGANVSTGYGDDREALDVARDELGDALFSLLSVCEALDVDAGEALAEALDKYETRMAESGDPGSGE</sequence>
<organism evidence="2 3">
    <name type="scientific">Halorarum salinum</name>
    <dbReference type="NCBI Taxonomy" id="2743089"/>
    <lineage>
        <taxon>Archaea</taxon>
        <taxon>Methanobacteriati</taxon>
        <taxon>Methanobacteriota</taxon>
        <taxon>Stenosarchaea group</taxon>
        <taxon>Halobacteria</taxon>
        <taxon>Halobacteriales</taxon>
        <taxon>Haloferacaceae</taxon>
        <taxon>Halorarum</taxon>
    </lineage>
</organism>
<dbReference type="AlphaFoldDB" id="A0A7D5L8U1"/>
<dbReference type="OrthoDB" id="85269at2157"/>
<keyword evidence="3" id="KW-1185">Reference proteome</keyword>
<evidence type="ECO:0000259" key="1">
    <source>
        <dbReference type="Pfam" id="PF03819"/>
    </source>
</evidence>
<keyword evidence="2" id="KW-0378">Hydrolase</keyword>
<dbReference type="Gene3D" id="1.10.287.1080">
    <property type="entry name" value="MazG-like"/>
    <property type="match status" value="1"/>
</dbReference>
<dbReference type="RefSeq" id="WP_179267193.1">
    <property type="nucleotide sequence ID" value="NZ_CP058579.1"/>
</dbReference>
<dbReference type="CDD" id="cd11523">
    <property type="entry name" value="NTP-PPase"/>
    <property type="match status" value="1"/>
</dbReference>
<dbReference type="SUPFAM" id="SSF101386">
    <property type="entry name" value="all-alpha NTP pyrophosphatases"/>
    <property type="match status" value="1"/>
</dbReference>
<gene>
    <name evidence="2" type="ORF">HUG12_02145</name>
</gene>
<evidence type="ECO:0000313" key="3">
    <source>
        <dbReference type="Proteomes" id="UP000509626"/>
    </source>
</evidence>
<dbReference type="InterPro" id="IPR004518">
    <property type="entry name" value="MazG-like_dom"/>
</dbReference>
<dbReference type="GO" id="GO:0016787">
    <property type="term" value="F:hydrolase activity"/>
    <property type="evidence" value="ECO:0007669"/>
    <property type="project" value="UniProtKB-KW"/>
</dbReference>
<name>A0A7D5L8U1_9EURY</name>
<dbReference type="Proteomes" id="UP000509626">
    <property type="component" value="Chromosome"/>
</dbReference>
<evidence type="ECO:0000313" key="2">
    <source>
        <dbReference type="EMBL" id="QLG60607.1"/>
    </source>
</evidence>
<dbReference type="Pfam" id="PF03819">
    <property type="entry name" value="MazG"/>
    <property type="match status" value="1"/>
</dbReference>
<dbReference type="KEGG" id="halu:HUG12_02145"/>
<proteinExistence type="predicted"/>
<dbReference type="EMBL" id="CP058579">
    <property type="protein sequence ID" value="QLG60607.1"/>
    <property type="molecule type" value="Genomic_DNA"/>
</dbReference>